<keyword evidence="12" id="KW-1185">Reference proteome</keyword>
<feature type="chain" id="PRO_5034142328" description="Arabinan endo-1,5-alpha-L-arabinosidase" evidence="10">
    <location>
        <begin position="23"/>
        <end position="325"/>
    </location>
</feature>
<keyword evidence="5 7" id="KW-0378">Hydrolase</keyword>
<sequence length="325" mass="34373">MFQFFKHFLVAAMAVALTLVQGYSDPGACSGACWAHDPAIIQRTSDGKYYKFNTGGNIEIATATNIAGPWTLKGFVLTSGSSISNAGSKDCWAPDVSLVNGVYHLYYSVSTFGTQNSAIGLATSTTLDPGSWTDKGAVGVTSSAGKSYNAIDGNLIAVGSDYYLNFGSFWGDIFQVKLNAAATKGGGAAAYNIEYDSTGGSPCEGSYMFYYSDYYYLTWSRGVCCGYDTTKPAAGAEYKIMMCRSKSATGSFVDKNGKACTASGGSVLLESHGNIYGPGGQGVFTDSTKGLVLYYHYANTNVGLGDGSYLFGWNVLKWSDGWPSV</sequence>
<feature type="site" description="Important for catalytic activity, responsible for pKa modulation of the active site Glu and correct orientation of both the proton donor and substrate" evidence="9">
    <location>
        <position position="152"/>
    </location>
</feature>
<dbReference type="CDD" id="cd18831">
    <property type="entry name" value="GH43_AnAbnA-like"/>
    <property type="match status" value="1"/>
</dbReference>
<dbReference type="EC" id="3.2.1.99" evidence="4 7"/>
<comment type="caution">
    <text evidence="11">The sequence shown here is derived from an EMBL/GenBank/DDBJ whole genome shotgun (WGS) entry which is preliminary data.</text>
</comment>
<evidence type="ECO:0000256" key="10">
    <source>
        <dbReference type="SAM" id="SignalP"/>
    </source>
</evidence>
<keyword evidence="10" id="KW-0732">Signal</keyword>
<dbReference type="PIRSF" id="PIRSF026534">
    <property type="entry name" value="Endo_alpha-L-arabinosidase"/>
    <property type="match status" value="1"/>
</dbReference>
<feature type="active site" description="Proton acceptor" evidence="8">
    <location>
        <position position="37"/>
    </location>
</feature>
<feature type="signal peptide" evidence="10">
    <location>
        <begin position="1"/>
        <end position="22"/>
    </location>
</feature>
<dbReference type="SUPFAM" id="SSF75005">
    <property type="entry name" value="Arabinanase/levansucrase/invertase"/>
    <property type="match status" value="1"/>
</dbReference>
<dbReference type="InterPro" id="IPR016840">
    <property type="entry name" value="Glyco_hydro_43_endo_a_Ara-ase"/>
</dbReference>
<gene>
    <name evidence="11" type="ORF">IFR04_007036</name>
</gene>
<evidence type="ECO:0000256" key="2">
    <source>
        <dbReference type="ARBA" id="ARBA00004834"/>
    </source>
</evidence>
<feature type="active site" description="Proton donor" evidence="8">
    <location>
        <position position="204"/>
    </location>
</feature>
<evidence type="ECO:0000313" key="12">
    <source>
        <dbReference type="Proteomes" id="UP000664132"/>
    </source>
</evidence>
<dbReference type="UniPathway" id="UPA00667"/>
<dbReference type="OrthoDB" id="195678at2759"/>
<accession>A0A8H7W911</accession>
<evidence type="ECO:0000256" key="6">
    <source>
        <dbReference type="ARBA" id="ARBA00023295"/>
    </source>
</evidence>
<dbReference type="GO" id="GO:0046558">
    <property type="term" value="F:arabinan endo-1,5-alpha-L-arabinosidase activity"/>
    <property type="evidence" value="ECO:0007669"/>
    <property type="project" value="UniProtKB-EC"/>
</dbReference>
<keyword evidence="6 7" id="KW-0326">Glycosidase</keyword>
<dbReference type="Gene3D" id="2.115.10.20">
    <property type="entry name" value="Glycosyl hydrolase domain, family 43"/>
    <property type="match status" value="1"/>
</dbReference>
<protein>
    <recommendedName>
        <fullName evidence="4 7">Arabinan endo-1,5-alpha-L-arabinosidase</fullName>
        <ecNumber evidence="4 7">3.2.1.99</ecNumber>
    </recommendedName>
</protein>
<evidence type="ECO:0000313" key="11">
    <source>
        <dbReference type="EMBL" id="KAG4419817.1"/>
    </source>
</evidence>
<proteinExistence type="inferred from homology"/>
<dbReference type="Pfam" id="PF04616">
    <property type="entry name" value="Glyco_hydro_43"/>
    <property type="match status" value="1"/>
</dbReference>
<evidence type="ECO:0000256" key="4">
    <source>
        <dbReference type="ARBA" id="ARBA00012586"/>
    </source>
</evidence>
<organism evidence="11 12">
    <name type="scientific">Cadophora malorum</name>
    <dbReference type="NCBI Taxonomy" id="108018"/>
    <lineage>
        <taxon>Eukaryota</taxon>
        <taxon>Fungi</taxon>
        <taxon>Dikarya</taxon>
        <taxon>Ascomycota</taxon>
        <taxon>Pezizomycotina</taxon>
        <taxon>Leotiomycetes</taxon>
        <taxon>Helotiales</taxon>
        <taxon>Ploettnerulaceae</taxon>
        <taxon>Cadophora</taxon>
    </lineage>
</organism>
<dbReference type="InterPro" id="IPR006710">
    <property type="entry name" value="Glyco_hydro_43"/>
</dbReference>
<comment type="catalytic activity">
    <reaction evidence="1 7">
        <text>Endohydrolysis of (1-&gt;5)-alpha-arabinofuranosidic linkages in (1-&gt;5)-arabinans.</text>
        <dbReference type="EC" id="3.2.1.99"/>
    </reaction>
</comment>
<dbReference type="InterPro" id="IPR050727">
    <property type="entry name" value="GH43_arabinanases"/>
</dbReference>
<dbReference type="AlphaFoldDB" id="A0A8H7W911"/>
<evidence type="ECO:0000256" key="5">
    <source>
        <dbReference type="ARBA" id="ARBA00022801"/>
    </source>
</evidence>
<dbReference type="EMBL" id="JAFJYH010000097">
    <property type="protein sequence ID" value="KAG4419817.1"/>
    <property type="molecule type" value="Genomic_DNA"/>
</dbReference>
<comment type="pathway">
    <text evidence="2 7">Glycan metabolism; L-arabinan degradation.</text>
</comment>
<evidence type="ECO:0000256" key="9">
    <source>
        <dbReference type="PIRSR" id="PIRSR606710-2"/>
    </source>
</evidence>
<dbReference type="InterPro" id="IPR023296">
    <property type="entry name" value="Glyco_hydro_beta-prop_sf"/>
</dbReference>
<comment type="similarity">
    <text evidence="3 7">Belongs to the glycosyl hydrolase 43 family.</text>
</comment>
<evidence type="ECO:0000256" key="1">
    <source>
        <dbReference type="ARBA" id="ARBA00000375"/>
    </source>
</evidence>
<name>A0A8H7W911_9HELO</name>
<dbReference type="PANTHER" id="PTHR43301">
    <property type="entry name" value="ARABINAN ENDO-1,5-ALPHA-L-ARABINOSIDASE"/>
    <property type="match status" value="1"/>
</dbReference>
<evidence type="ECO:0000256" key="7">
    <source>
        <dbReference type="PIRNR" id="PIRNR026534"/>
    </source>
</evidence>
<reference evidence="11" key="1">
    <citation type="submission" date="2021-02" db="EMBL/GenBank/DDBJ databases">
        <title>Genome sequence Cadophora malorum strain M34.</title>
        <authorList>
            <person name="Stefanovic E."/>
            <person name="Vu D."/>
            <person name="Scully C."/>
            <person name="Dijksterhuis J."/>
            <person name="Roader J."/>
            <person name="Houbraken J."/>
        </authorList>
    </citation>
    <scope>NUCLEOTIDE SEQUENCE</scope>
    <source>
        <strain evidence="11">M34</strain>
    </source>
</reference>
<dbReference type="Proteomes" id="UP000664132">
    <property type="component" value="Unassembled WGS sequence"/>
</dbReference>
<dbReference type="GO" id="GO:0031222">
    <property type="term" value="P:arabinan catabolic process"/>
    <property type="evidence" value="ECO:0007669"/>
    <property type="project" value="UniProtKB-UniPathway"/>
</dbReference>
<evidence type="ECO:0000256" key="8">
    <source>
        <dbReference type="PIRSR" id="PIRSR606710-1"/>
    </source>
</evidence>
<dbReference type="PANTHER" id="PTHR43301:SF3">
    <property type="entry name" value="ARABINAN ENDO-1,5-ALPHA-L-ARABINOSIDASE A-RELATED"/>
    <property type="match status" value="1"/>
</dbReference>
<evidence type="ECO:0000256" key="3">
    <source>
        <dbReference type="ARBA" id="ARBA00009865"/>
    </source>
</evidence>